<dbReference type="EMBL" id="LR796186">
    <property type="protein sequence ID" value="CAB4125208.1"/>
    <property type="molecule type" value="Genomic_DNA"/>
</dbReference>
<sequence length="234" mass="26029">MITLKEFIELSEISRIGAKTFTGSGTLSNYNDTLFPKAKWLPGNAGLMYDITMKSHPIILLIDPYKKTGSKVIGELTLIRWEPFPMKNSYKVDTITVDPKYRGKGIAKSLYGIVLSILHINLLSGISQTPGGRINWISLNRIPGCEVKGYISLPDKLFDSNTTPLKDALDSIMDLGTDYLGAKSYKGNKTHYFTFPVSEADNGELSMELETKIKLYSNFHEDHVKTGLVASWVG</sequence>
<evidence type="ECO:0000313" key="1">
    <source>
        <dbReference type="EMBL" id="CAB4125208.1"/>
    </source>
</evidence>
<name>A0A6J5KRZ6_9CAUD</name>
<protein>
    <submittedName>
        <fullName evidence="1">NAT_SF domain containing protein</fullName>
    </submittedName>
</protein>
<gene>
    <name evidence="1" type="ORF">UFOVP58_82</name>
</gene>
<dbReference type="InterPro" id="IPR016181">
    <property type="entry name" value="Acyl_CoA_acyltransferase"/>
</dbReference>
<proteinExistence type="predicted"/>
<dbReference type="CDD" id="cd04301">
    <property type="entry name" value="NAT_SF"/>
    <property type="match status" value="1"/>
</dbReference>
<dbReference type="Gene3D" id="3.40.630.30">
    <property type="match status" value="1"/>
</dbReference>
<dbReference type="SUPFAM" id="SSF55729">
    <property type="entry name" value="Acyl-CoA N-acyltransferases (Nat)"/>
    <property type="match status" value="1"/>
</dbReference>
<reference evidence="1" key="1">
    <citation type="submission" date="2020-04" db="EMBL/GenBank/DDBJ databases">
        <authorList>
            <person name="Chiriac C."/>
            <person name="Salcher M."/>
            <person name="Ghai R."/>
            <person name="Kavagutti S V."/>
        </authorList>
    </citation>
    <scope>NUCLEOTIDE SEQUENCE</scope>
</reference>
<accession>A0A6J5KRZ6</accession>
<organism evidence="1">
    <name type="scientific">uncultured Caudovirales phage</name>
    <dbReference type="NCBI Taxonomy" id="2100421"/>
    <lineage>
        <taxon>Viruses</taxon>
        <taxon>Duplodnaviria</taxon>
        <taxon>Heunggongvirae</taxon>
        <taxon>Uroviricota</taxon>
        <taxon>Caudoviricetes</taxon>
        <taxon>Peduoviridae</taxon>
        <taxon>Maltschvirus</taxon>
        <taxon>Maltschvirus maltsch</taxon>
    </lineage>
</organism>